<comment type="caution">
    <text evidence="1">The sequence shown here is derived from an EMBL/GenBank/DDBJ whole genome shotgun (WGS) entry which is preliminary data.</text>
</comment>
<reference evidence="1 2" key="1">
    <citation type="journal article" date="2021" name="Hortic Res">
        <title>High-quality reference genome and annotation aids understanding of berry development for evergreen blueberry (Vaccinium darrowii).</title>
        <authorList>
            <person name="Yu J."/>
            <person name="Hulse-Kemp A.M."/>
            <person name="Babiker E."/>
            <person name="Staton M."/>
        </authorList>
    </citation>
    <scope>NUCLEOTIDE SEQUENCE [LARGE SCALE GENOMIC DNA]</scope>
    <source>
        <strain evidence="2">cv. NJ 8807/NJ 8810</strain>
        <tissue evidence="1">Young leaf</tissue>
    </source>
</reference>
<accession>A0ACB7ZKX0</accession>
<gene>
    <name evidence="1" type="ORF">Vadar_023732</name>
</gene>
<protein>
    <submittedName>
        <fullName evidence="1">Uncharacterized protein</fullName>
    </submittedName>
</protein>
<keyword evidence="2" id="KW-1185">Reference proteome</keyword>
<dbReference type="EMBL" id="CM037159">
    <property type="protein sequence ID" value="KAH7866702.1"/>
    <property type="molecule type" value="Genomic_DNA"/>
</dbReference>
<proteinExistence type="predicted"/>
<organism evidence="1 2">
    <name type="scientific">Vaccinium darrowii</name>
    <dbReference type="NCBI Taxonomy" id="229202"/>
    <lineage>
        <taxon>Eukaryota</taxon>
        <taxon>Viridiplantae</taxon>
        <taxon>Streptophyta</taxon>
        <taxon>Embryophyta</taxon>
        <taxon>Tracheophyta</taxon>
        <taxon>Spermatophyta</taxon>
        <taxon>Magnoliopsida</taxon>
        <taxon>eudicotyledons</taxon>
        <taxon>Gunneridae</taxon>
        <taxon>Pentapetalae</taxon>
        <taxon>asterids</taxon>
        <taxon>Ericales</taxon>
        <taxon>Ericaceae</taxon>
        <taxon>Vaccinioideae</taxon>
        <taxon>Vaccinieae</taxon>
        <taxon>Vaccinium</taxon>
    </lineage>
</organism>
<evidence type="ECO:0000313" key="2">
    <source>
        <dbReference type="Proteomes" id="UP000828048"/>
    </source>
</evidence>
<name>A0ACB7ZKX0_9ERIC</name>
<dbReference type="Proteomes" id="UP000828048">
    <property type="component" value="Chromosome 9"/>
</dbReference>
<evidence type="ECO:0000313" key="1">
    <source>
        <dbReference type="EMBL" id="KAH7866702.1"/>
    </source>
</evidence>
<sequence length="350" mass="38540">MKSVTHHCLSLQIQPPNPRRRQISLHYLSPAAAATPPPLAFSLSSLKPHSKHPFSIKFQQQTHLNHTQPNNSNKKIQTQDDGGGIPIDQVKTLARFKSLHNHITVIQVSRAADHPFAGSRLLLLDIPGNIHSISFLLPNKLLTSTYFDVFATLPPLLPPGPLALLGFGAGSAANIILESYPTGVIHGWEIDPAVISVAREFFNLSWIERKYPDRLKVHIGDAMGAEIEGGFSGILVDLFSKGCLIPELQDPSTWEKMKGRLRSGGRIMVNVGGSCVEAEDEWSDGKAVMEESLRALDQVFPGQVSVLSMGNRGEDSSVAMTGKMPDVDEWKRRLPKALRFHADMWTPFRG</sequence>